<evidence type="ECO:0000256" key="4">
    <source>
        <dbReference type="ARBA" id="ARBA00022989"/>
    </source>
</evidence>
<evidence type="ECO:0000256" key="3">
    <source>
        <dbReference type="ARBA" id="ARBA00022692"/>
    </source>
</evidence>
<proteinExistence type="inferred from homology"/>
<reference evidence="8 9" key="1">
    <citation type="journal article" date="2011" name="Science">
        <title>Comparative functional genomics of the fission yeasts.</title>
        <authorList>
            <person name="Rhind N."/>
            <person name="Chen Z."/>
            <person name="Yassour M."/>
            <person name="Thompson D.A."/>
            <person name="Haas B.J."/>
            <person name="Habib N."/>
            <person name="Wapinski I."/>
            <person name="Roy S."/>
            <person name="Lin M.F."/>
            <person name="Heiman D.I."/>
            <person name="Young S.K."/>
            <person name="Furuya K."/>
            <person name="Guo Y."/>
            <person name="Pidoux A."/>
            <person name="Chen H.M."/>
            <person name="Robbertse B."/>
            <person name="Goldberg J.M."/>
            <person name="Aoki K."/>
            <person name="Bayne E.H."/>
            <person name="Berlin A.M."/>
            <person name="Desjardins C.A."/>
            <person name="Dobbs E."/>
            <person name="Dukaj L."/>
            <person name="Fan L."/>
            <person name="FitzGerald M.G."/>
            <person name="French C."/>
            <person name="Gujja S."/>
            <person name="Hansen K."/>
            <person name="Keifenheim D."/>
            <person name="Levin J.Z."/>
            <person name="Mosher R.A."/>
            <person name="Mueller C.A."/>
            <person name="Pfiffner J."/>
            <person name="Priest M."/>
            <person name="Russ C."/>
            <person name="Smialowska A."/>
            <person name="Swoboda P."/>
            <person name="Sykes S.M."/>
            <person name="Vaughn M."/>
            <person name="Vengrova S."/>
            <person name="Yoder R."/>
            <person name="Zeng Q."/>
            <person name="Allshire R."/>
            <person name="Baulcombe D."/>
            <person name="Birren B.W."/>
            <person name="Brown W."/>
            <person name="Ekwall K."/>
            <person name="Kellis M."/>
            <person name="Leatherwood J."/>
            <person name="Levin H."/>
            <person name="Margalit H."/>
            <person name="Martienssen R."/>
            <person name="Nieduszynski C.A."/>
            <person name="Spatafora J.W."/>
            <person name="Friedman N."/>
            <person name="Dalgaard J.Z."/>
            <person name="Baumann P."/>
            <person name="Niki H."/>
            <person name="Regev A."/>
            <person name="Nusbaum C."/>
        </authorList>
    </citation>
    <scope>NUCLEOTIDE SEQUENCE [LARGE SCALE GENOMIC DNA]</scope>
    <source>
        <strain evidence="9">yFS275 / FY16936</strain>
    </source>
</reference>
<evidence type="ECO:0000256" key="2">
    <source>
        <dbReference type="ARBA" id="ARBA00007742"/>
    </source>
</evidence>
<dbReference type="PIRSF" id="PIRSF015596">
    <property type="entry name" value="5_alpha-SR2"/>
    <property type="match status" value="1"/>
</dbReference>
<sequence>MAVYDRYLLLLEVYIALAAPAVLFVDAPHGKFRNQSRLFRSGFLPGRFGWVLMELVAPTTFVYGLILNEGFGHVQWNPRIVVLCMFYLIHYINRSLIGPLIFAPHIAPMHVSVLISAIVFNYLNAMGMSGYLVSLSKGNERASTTLAFVAGLGLWAFGLYGNVFHDNILYELRRQKLRTSSAPQQGNENSEVSRDGYRIPFGGLFRFISCPNYFCEWIEWTGYAIACGPSARPMIAFVVAEILFMFPRARSTHKWYQKTFSSYPPQRKAVIPFVA</sequence>
<dbReference type="eggNOG" id="KOG1638">
    <property type="taxonomic scope" value="Eukaryota"/>
</dbReference>
<keyword evidence="3 6" id="KW-0812">Transmembrane</keyword>
<keyword evidence="4 6" id="KW-1133">Transmembrane helix</keyword>
<dbReference type="AlphaFoldDB" id="B6K227"/>
<evidence type="ECO:0000256" key="6">
    <source>
        <dbReference type="SAM" id="Phobius"/>
    </source>
</evidence>
<dbReference type="Gene3D" id="1.20.120.1630">
    <property type="match status" value="1"/>
</dbReference>
<evidence type="ECO:0000313" key="8">
    <source>
        <dbReference type="EMBL" id="EEB07208.1"/>
    </source>
</evidence>
<feature type="transmembrane region" description="Helical" evidence="6">
    <location>
        <begin position="6"/>
        <end position="27"/>
    </location>
</feature>
<dbReference type="VEuPathDB" id="FungiDB:SJAG_02291"/>
<dbReference type="InterPro" id="IPR039357">
    <property type="entry name" value="SRD5A/TECR"/>
</dbReference>
<comment type="similarity">
    <text evidence="2">Belongs to the steroid 5-alpha reductase family.</text>
</comment>
<gene>
    <name evidence="8" type="ORF">SJAG_02291</name>
</gene>
<dbReference type="PANTHER" id="PTHR10556:SF43">
    <property type="entry name" value="STEROID 5-ALPHA-REDUCTASE DET2"/>
    <property type="match status" value="1"/>
</dbReference>
<feature type="transmembrane region" description="Helical" evidence="6">
    <location>
        <begin position="113"/>
        <end position="133"/>
    </location>
</feature>
<evidence type="ECO:0000256" key="5">
    <source>
        <dbReference type="ARBA" id="ARBA00023136"/>
    </source>
</evidence>
<dbReference type="JaponicusDB" id="SJAG_02291"/>
<dbReference type="EMBL" id="KE651166">
    <property type="protein sequence ID" value="EEB07208.1"/>
    <property type="molecule type" value="Genomic_DNA"/>
</dbReference>
<dbReference type="Proteomes" id="UP000001744">
    <property type="component" value="Unassembled WGS sequence"/>
</dbReference>
<dbReference type="GO" id="GO:0016491">
    <property type="term" value="F:oxidoreductase activity"/>
    <property type="evidence" value="ECO:0000318"/>
    <property type="project" value="GO_Central"/>
</dbReference>
<dbReference type="RefSeq" id="XP_002173501.1">
    <property type="nucleotide sequence ID" value="XM_002173465.2"/>
</dbReference>
<dbReference type="GeneID" id="7049038"/>
<dbReference type="PANTHER" id="PTHR10556">
    <property type="entry name" value="3-OXO-5-ALPHA-STEROID 4-DEHYDROGENASE"/>
    <property type="match status" value="1"/>
</dbReference>
<protein>
    <submittedName>
        <fullName evidence="8">Steroid reductase</fullName>
    </submittedName>
</protein>
<evidence type="ECO:0000313" key="9">
    <source>
        <dbReference type="Proteomes" id="UP000001744"/>
    </source>
</evidence>
<dbReference type="PROSITE" id="PS50244">
    <property type="entry name" value="S5A_REDUCTASE"/>
    <property type="match status" value="1"/>
</dbReference>
<feature type="transmembrane region" description="Helical" evidence="6">
    <location>
        <begin position="80"/>
        <end position="101"/>
    </location>
</feature>
<dbReference type="Pfam" id="PF02544">
    <property type="entry name" value="Steroid_dh"/>
    <property type="match status" value="2"/>
</dbReference>
<dbReference type="OMA" id="PHYALEW"/>
<keyword evidence="5 6" id="KW-0472">Membrane</keyword>
<dbReference type="GO" id="GO:0016020">
    <property type="term" value="C:membrane"/>
    <property type="evidence" value="ECO:0007669"/>
    <property type="project" value="UniProtKB-SubCell"/>
</dbReference>
<feature type="domain" description="3-oxo-5-alpha-steroid 4-dehydrogenase C-terminal" evidence="7">
    <location>
        <begin position="108"/>
        <end position="186"/>
    </location>
</feature>
<dbReference type="STRING" id="402676.B6K227"/>
<dbReference type="HOGENOM" id="CLU_065395_0_1_1"/>
<evidence type="ECO:0000256" key="1">
    <source>
        <dbReference type="ARBA" id="ARBA00004141"/>
    </source>
</evidence>
<dbReference type="OrthoDB" id="5788137at2759"/>
<organism evidence="8 9">
    <name type="scientific">Schizosaccharomyces japonicus (strain yFS275 / FY16936)</name>
    <name type="common">Fission yeast</name>
    <dbReference type="NCBI Taxonomy" id="402676"/>
    <lineage>
        <taxon>Eukaryota</taxon>
        <taxon>Fungi</taxon>
        <taxon>Dikarya</taxon>
        <taxon>Ascomycota</taxon>
        <taxon>Taphrinomycotina</taxon>
        <taxon>Schizosaccharomycetes</taxon>
        <taxon>Schizosaccharomycetales</taxon>
        <taxon>Schizosaccharomycetaceae</taxon>
        <taxon>Schizosaccharomyces</taxon>
    </lineage>
</organism>
<keyword evidence="9" id="KW-1185">Reference proteome</keyword>
<feature type="transmembrane region" description="Helical" evidence="6">
    <location>
        <begin position="145"/>
        <end position="164"/>
    </location>
</feature>
<evidence type="ECO:0000259" key="7">
    <source>
        <dbReference type="Pfam" id="PF02544"/>
    </source>
</evidence>
<dbReference type="GO" id="GO:0003865">
    <property type="term" value="F:3-oxo-5-alpha-steroid 4-dehydrogenase activity"/>
    <property type="evidence" value="ECO:0007669"/>
    <property type="project" value="InterPro"/>
</dbReference>
<dbReference type="GO" id="GO:0008202">
    <property type="term" value="P:steroid metabolic process"/>
    <property type="evidence" value="ECO:0007669"/>
    <property type="project" value="InterPro"/>
</dbReference>
<accession>B6K227</accession>
<feature type="transmembrane region" description="Helical" evidence="6">
    <location>
        <begin position="48"/>
        <end position="68"/>
    </location>
</feature>
<name>B6K227_SCHJY</name>
<feature type="domain" description="3-oxo-5-alpha-steroid 4-dehydrogenase C-terminal" evidence="7">
    <location>
        <begin position="194"/>
        <end position="274"/>
    </location>
</feature>
<comment type="subcellular location">
    <subcellularLocation>
        <location evidence="1">Membrane</location>
        <topology evidence="1">Multi-pass membrane protein</topology>
    </subcellularLocation>
</comment>
<dbReference type="InterPro" id="IPR001104">
    <property type="entry name" value="3-oxo-5_a-steroid_4-DH_C"/>
</dbReference>
<dbReference type="InterPro" id="IPR016636">
    <property type="entry name" value="3-oxo-5-alpha-steroid_4-DH"/>
</dbReference>